<dbReference type="EMBL" id="LAZR01000142">
    <property type="protein sequence ID" value="KKN87081.1"/>
    <property type="molecule type" value="Genomic_DNA"/>
</dbReference>
<comment type="caution">
    <text evidence="2">The sequence shown here is derived from an EMBL/GenBank/DDBJ whole genome shotgun (WGS) entry which is preliminary data.</text>
</comment>
<dbReference type="Pfam" id="PF18998">
    <property type="entry name" value="Flg_new_2"/>
    <property type="match status" value="1"/>
</dbReference>
<name>A0A0F9WLZ7_9ZZZZ</name>
<accession>A0A0F9WLZ7</accession>
<sequence length="122" mass="13267">MVMNNFEAEDLIPMPPAMGPPLPRFLQIYWPWFSPPPPGTYRLTVFRVGNGIVTPGSGDYEAGAMVTLTAVPDTGAVFDHWSGDATGTNPGVGILMDRNKEVTAHFVGGPPVEREPIEITWE</sequence>
<gene>
    <name evidence="2" type="ORF">LCGC14_0263510</name>
</gene>
<evidence type="ECO:0000259" key="1">
    <source>
        <dbReference type="Pfam" id="PF18998"/>
    </source>
</evidence>
<organism evidence="2">
    <name type="scientific">marine sediment metagenome</name>
    <dbReference type="NCBI Taxonomy" id="412755"/>
    <lineage>
        <taxon>unclassified sequences</taxon>
        <taxon>metagenomes</taxon>
        <taxon>ecological metagenomes</taxon>
    </lineage>
</organism>
<reference evidence="2" key="1">
    <citation type="journal article" date="2015" name="Nature">
        <title>Complex archaea that bridge the gap between prokaryotes and eukaryotes.</title>
        <authorList>
            <person name="Spang A."/>
            <person name="Saw J.H."/>
            <person name="Jorgensen S.L."/>
            <person name="Zaremba-Niedzwiedzka K."/>
            <person name="Martijn J."/>
            <person name="Lind A.E."/>
            <person name="van Eijk R."/>
            <person name="Schleper C."/>
            <person name="Guy L."/>
            <person name="Ettema T.J."/>
        </authorList>
    </citation>
    <scope>NUCLEOTIDE SEQUENCE</scope>
</reference>
<dbReference type="InterPro" id="IPR044060">
    <property type="entry name" value="Bacterial_rp_domain"/>
</dbReference>
<evidence type="ECO:0000313" key="2">
    <source>
        <dbReference type="EMBL" id="KKN87081.1"/>
    </source>
</evidence>
<feature type="domain" description="Bacterial repeat" evidence="1">
    <location>
        <begin position="41"/>
        <end position="107"/>
    </location>
</feature>
<protein>
    <recommendedName>
        <fullName evidence="1">Bacterial repeat domain-containing protein</fullName>
    </recommendedName>
</protein>
<dbReference type="AlphaFoldDB" id="A0A0F9WLZ7"/>
<proteinExistence type="predicted"/>